<dbReference type="Pfam" id="PF00487">
    <property type="entry name" value="FA_desaturase"/>
    <property type="match status" value="1"/>
</dbReference>
<evidence type="ECO:0000256" key="8">
    <source>
        <dbReference type="ARBA" id="ARBA00023004"/>
    </source>
</evidence>
<evidence type="ECO:0000256" key="2">
    <source>
        <dbReference type="ARBA" id="ARBA00008749"/>
    </source>
</evidence>
<evidence type="ECO:0000256" key="3">
    <source>
        <dbReference type="ARBA" id="ARBA00022516"/>
    </source>
</evidence>
<keyword evidence="5" id="KW-0276">Fatty acid metabolism</keyword>
<dbReference type="InterPro" id="IPR015876">
    <property type="entry name" value="Acyl-CoA_DS"/>
</dbReference>
<keyword evidence="16" id="KW-1185">Reference proteome</keyword>
<feature type="domain" description="Fatty acid desaturase" evidence="14">
    <location>
        <begin position="64"/>
        <end position="266"/>
    </location>
</feature>
<evidence type="ECO:0000256" key="5">
    <source>
        <dbReference type="ARBA" id="ARBA00022832"/>
    </source>
</evidence>
<dbReference type="Proteomes" id="UP000317093">
    <property type="component" value="Chromosome"/>
</dbReference>
<keyword evidence="7" id="KW-0560">Oxidoreductase</keyword>
<feature type="transmembrane region" description="Helical" evidence="13">
    <location>
        <begin position="65"/>
        <end position="88"/>
    </location>
</feature>
<keyword evidence="9" id="KW-0443">Lipid metabolism</keyword>
<dbReference type="GO" id="GO:0006633">
    <property type="term" value="P:fatty acid biosynthetic process"/>
    <property type="evidence" value="ECO:0007669"/>
    <property type="project" value="UniProtKB-KW"/>
</dbReference>
<feature type="region of interest" description="Disordered" evidence="12">
    <location>
        <begin position="299"/>
        <end position="351"/>
    </location>
</feature>
<organism evidence="15 16">
    <name type="scientific">Kolteria novifilia</name>
    <dbReference type="NCBI Taxonomy" id="2527975"/>
    <lineage>
        <taxon>Bacteria</taxon>
        <taxon>Pseudomonadati</taxon>
        <taxon>Planctomycetota</taxon>
        <taxon>Planctomycetia</taxon>
        <taxon>Kolteriales</taxon>
        <taxon>Kolteriaceae</taxon>
        <taxon>Kolteria</taxon>
    </lineage>
</organism>
<proteinExistence type="inferred from homology"/>
<accession>A0A518B9L9</accession>
<protein>
    <submittedName>
        <fullName evidence="15">Fatty acid desaturase</fullName>
    </submittedName>
</protein>
<keyword evidence="10 13" id="KW-0472">Membrane</keyword>
<evidence type="ECO:0000256" key="4">
    <source>
        <dbReference type="ARBA" id="ARBA00022692"/>
    </source>
</evidence>
<evidence type="ECO:0000256" key="12">
    <source>
        <dbReference type="SAM" id="MobiDB-lite"/>
    </source>
</evidence>
<feature type="transmembrane region" description="Helical" evidence="13">
    <location>
        <begin position="37"/>
        <end position="59"/>
    </location>
</feature>
<keyword evidence="11" id="KW-0275">Fatty acid biosynthesis</keyword>
<evidence type="ECO:0000256" key="1">
    <source>
        <dbReference type="ARBA" id="ARBA00004141"/>
    </source>
</evidence>
<dbReference type="PRINTS" id="PR00075">
    <property type="entry name" value="FACDDSATRASE"/>
</dbReference>
<sequence>MIKAAPTTPSSKKPKPLIDDNRLYEAVSPSSLRWDNLSWPVIAWMAAMHLMCLAAPFYFTWSALAVAFGLWFASCCLGVCFGYHRYLAHQGMKVSAPLRFVLYICGCISAQGSPTQWVATHRLHHARSDKPGDPHSPKEGVWWSHLTWLFAKQDPEVIEMLHRKYAPDMLRDPLARFFERWFPVIPVALSGIMYLLGGLPWLLWGMGVRMTIGYHSTWFVNSATHLWGYRNYETTDDSRNNWWVALVTWGEGWHNNHHAHPRVARYGHRWWEVDTTWMVISLCRVLGLVQNVNDRIPSGSRRISKRPAGAAKDTSKPKDRLTELESAPKEFDIFDAGESEEDERELESLSV</sequence>
<evidence type="ECO:0000256" key="7">
    <source>
        <dbReference type="ARBA" id="ARBA00023002"/>
    </source>
</evidence>
<feature type="transmembrane region" description="Helical" evidence="13">
    <location>
        <begin position="181"/>
        <end position="204"/>
    </location>
</feature>
<evidence type="ECO:0000256" key="6">
    <source>
        <dbReference type="ARBA" id="ARBA00022989"/>
    </source>
</evidence>
<dbReference type="GO" id="GO:0016717">
    <property type="term" value="F:oxidoreductase activity, acting on paired donors, with oxidation of a pair of donors resulting in the reduction of molecular oxygen to two molecules of water"/>
    <property type="evidence" value="ECO:0007669"/>
    <property type="project" value="InterPro"/>
</dbReference>
<dbReference type="CDD" id="cd03505">
    <property type="entry name" value="Delta9-FADS-like"/>
    <property type="match status" value="1"/>
</dbReference>
<reference evidence="15 16" key="1">
    <citation type="submission" date="2019-02" db="EMBL/GenBank/DDBJ databases">
        <title>Deep-cultivation of Planctomycetes and their phenomic and genomic characterization uncovers novel biology.</title>
        <authorList>
            <person name="Wiegand S."/>
            <person name="Jogler M."/>
            <person name="Boedeker C."/>
            <person name="Pinto D."/>
            <person name="Vollmers J."/>
            <person name="Rivas-Marin E."/>
            <person name="Kohn T."/>
            <person name="Peeters S.H."/>
            <person name="Heuer A."/>
            <person name="Rast P."/>
            <person name="Oberbeckmann S."/>
            <person name="Bunk B."/>
            <person name="Jeske O."/>
            <person name="Meyerdierks A."/>
            <person name="Storesund J.E."/>
            <person name="Kallscheuer N."/>
            <person name="Luecker S."/>
            <person name="Lage O.M."/>
            <person name="Pohl T."/>
            <person name="Merkel B.J."/>
            <person name="Hornburger P."/>
            <person name="Mueller R.-W."/>
            <person name="Bruemmer F."/>
            <person name="Labrenz M."/>
            <person name="Spormann A.M."/>
            <person name="Op den Camp H."/>
            <person name="Overmann J."/>
            <person name="Amann R."/>
            <person name="Jetten M.S.M."/>
            <person name="Mascher T."/>
            <person name="Medema M.H."/>
            <person name="Devos D.P."/>
            <person name="Kaster A.-K."/>
            <person name="Ovreas L."/>
            <person name="Rohde M."/>
            <person name="Galperin M.Y."/>
            <person name="Jogler C."/>
        </authorList>
    </citation>
    <scope>NUCLEOTIDE SEQUENCE [LARGE SCALE GENOMIC DNA]</scope>
    <source>
        <strain evidence="15 16">Pan216</strain>
    </source>
</reference>
<keyword evidence="4 13" id="KW-0812">Transmembrane</keyword>
<name>A0A518B9L9_9BACT</name>
<gene>
    <name evidence="15" type="ORF">Pan216_45400</name>
</gene>
<dbReference type="PANTHER" id="PTHR11351">
    <property type="entry name" value="ACYL-COA DESATURASE"/>
    <property type="match status" value="1"/>
</dbReference>
<dbReference type="AlphaFoldDB" id="A0A518B9L9"/>
<keyword evidence="6 13" id="KW-1133">Transmembrane helix</keyword>
<dbReference type="EMBL" id="CP036279">
    <property type="protein sequence ID" value="QDU63659.1"/>
    <property type="molecule type" value="Genomic_DNA"/>
</dbReference>
<evidence type="ECO:0000313" key="16">
    <source>
        <dbReference type="Proteomes" id="UP000317093"/>
    </source>
</evidence>
<evidence type="ECO:0000259" key="14">
    <source>
        <dbReference type="Pfam" id="PF00487"/>
    </source>
</evidence>
<dbReference type="PANTHER" id="PTHR11351:SF31">
    <property type="entry name" value="DESATURASE 1, ISOFORM A-RELATED"/>
    <property type="match status" value="1"/>
</dbReference>
<keyword evidence="8" id="KW-0408">Iron</keyword>
<evidence type="ECO:0000256" key="10">
    <source>
        <dbReference type="ARBA" id="ARBA00023136"/>
    </source>
</evidence>
<feature type="compositionally biased region" description="Basic and acidic residues" evidence="12">
    <location>
        <begin position="313"/>
        <end position="332"/>
    </location>
</feature>
<keyword evidence="3" id="KW-0444">Lipid biosynthesis</keyword>
<evidence type="ECO:0000313" key="15">
    <source>
        <dbReference type="EMBL" id="QDU63659.1"/>
    </source>
</evidence>
<comment type="subcellular location">
    <subcellularLocation>
        <location evidence="1">Membrane</location>
        <topology evidence="1">Multi-pass membrane protein</topology>
    </subcellularLocation>
</comment>
<comment type="similarity">
    <text evidence="2">Belongs to the fatty acid desaturase type 2 family.</text>
</comment>
<dbReference type="InterPro" id="IPR005804">
    <property type="entry name" value="FA_desaturase_dom"/>
</dbReference>
<evidence type="ECO:0000256" key="11">
    <source>
        <dbReference type="ARBA" id="ARBA00023160"/>
    </source>
</evidence>
<dbReference type="RefSeq" id="WP_419192826.1">
    <property type="nucleotide sequence ID" value="NZ_CP036279.1"/>
</dbReference>
<dbReference type="GO" id="GO:0016020">
    <property type="term" value="C:membrane"/>
    <property type="evidence" value="ECO:0007669"/>
    <property type="project" value="UniProtKB-SubCell"/>
</dbReference>
<evidence type="ECO:0000256" key="13">
    <source>
        <dbReference type="SAM" id="Phobius"/>
    </source>
</evidence>
<feature type="compositionally biased region" description="Acidic residues" evidence="12">
    <location>
        <begin position="333"/>
        <end position="345"/>
    </location>
</feature>
<dbReference type="KEGG" id="knv:Pan216_45400"/>
<evidence type="ECO:0000256" key="9">
    <source>
        <dbReference type="ARBA" id="ARBA00023098"/>
    </source>
</evidence>